<keyword evidence="2" id="KW-1185">Reference proteome</keyword>
<dbReference type="EMBL" id="CP088156">
    <property type="protein sequence ID" value="UFZ02793.1"/>
    <property type="molecule type" value="Genomic_DNA"/>
</dbReference>
<protein>
    <submittedName>
        <fullName evidence="1">Uncharacterized protein</fullName>
    </submittedName>
</protein>
<evidence type="ECO:0000313" key="2">
    <source>
        <dbReference type="Proteomes" id="UP001431010"/>
    </source>
</evidence>
<dbReference type="InterPro" id="IPR032675">
    <property type="entry name" value="LRR_dom_sf"/>
</dbReference>
<gene>
    <name evidence="1" type="ORF">LQG66_26485</name>
</gene>
<dbReference type="Proteomes" id="UP001431010">
    <property type="component" value="Chromosome"/>
</dbReference>
<dbReference type="SUPFAM" id="SSF52058">
    <property type="entry name" value="L domain-like"/>
    <property type="match status" value="1"/>
</dbReference>
<organism evidence="1 2">
    <name type="scientific">Bradyrhizobium ontarionense</name>
    <dbReference type="NCBI Taxonomy" id="2898149"/>
    <lineage>
        <taxon>Bacteria</taxon>
        <taxon>Pseudomonadati</taxon>
        <taxon>Pseudomonadota</taxon>
        <taxon>Alphaproteobacteria</taxon>
        <taxon>Hyphomicrobiales</taxon>
        <taxon>Nitrobacteraceae</taxon>
        <taxon>Bradyrhizobium</taxon>
    </lineage>
</organism>
<name>A0ABY3R7Q2_9BRAD</name>
<reference evidence="1" key="1">
    <citation type="journal article" date="2024" name="Antonie Van Leeuwenhoek">
        <title>Bradyrhizobium ontarionense sp. nov., a novel bacterial symbiont isolated from Aeschynomene indica (Indian jointvetch), harbours photosynthesis, nitrogen fixation and nitrous oxide (N2O) reductase genes.</title>
        <authorList>
            <person name="Bromfield E.S.P."/>
            <person name="Cloutier S."/>
        </authorList>
    </citation>
    <scope>NUCLEOTIDE SEQUENCE</scope>
    <source>
        <strain evidence="1">A19</strain>
    </source>
</reference>
<dbReference type="RefSeq" id="WP_231318579.1">
    <property type="nucleotide sequence ID" value="NZ_CP088156.1"/>
</dbReference>
<evidence type="ECO:0000313" key="1">
    <source>
        <dbReference type="EMBL" id="UFZ02793.1"/>
    </source>
</evidence>
<sequence length="180" mass="20121">MFVALIRDKSATFPDIDNPESITALKIWSCSFRSFSSLSSFPNLRELTILAYPDPSFDHIAQCSKLVSLSVCHFPNAHDLAPLQRLSNLVSLSLATLPSWDSSGKVQAIDALEPLARIDALQHLELFGVRPLDRSLSPLKSCKNLRSLRCSKYPKTEIERFYAETGCSNERCPPPTLIRE</sequence>
<dbReference type="Gene3D" id="3.80.10.10">
    <property type="entry name" value="Ribonuclease Inhibitor"/>
    <property type="match status" value="1"/>
</dbReference>
<proteinExistence type="predicted"/>
<accession>A0ABY3R7Q2</accession>